<dbReference type="AlphaFoldDB" id="A0A176QD37"/>
<dbReference type="CDD" id="cd02021">
    <property type="entry name" value="GntK"/>
    <property type="match status" value="1"/>
</dbReference>
<evidence type="ECO:0000256" key="7">
    <source>
        <dbReference type="ARBA" id="ARBA00022840"/>
    </source>
</evidence>
<proteinExistence type="inferred from homology"/>
<keyword evidence="8" id="KW-0311">Gluconate utilization</keyword>
<evidence type="ECO:0000313" key="11">
    <source>
        <dbReference type="EMBL" id="OAB87592.1"/>
    </source>
</evidence>
<evidence type="ECO:0000256" key="2">
    <source>
        <dbReference type="ARBA" id="ARBA00008420"/>
    </source>
</evidence>
<keyword evidence="12" id="KW-1185">Reference proteome</keyword>
<dbReference type="GO" id="GO:0019521">
    <property type="term" value="P:D-gluconate metabolic process"/>
    <property type="evidence" value="ECO:0007669"/>
    <property type="project" value="UniProtKB-KW"/>
</dbReference>
<comment type="catalytic activity">
    <reaction evidence="9 10">
        <text>D-gluconate + ATP = 6-phospho-D-gluconate + ADP + H(+)</text>
        <dbReference type="Rhea" id="RHEA:19433"/>
        <dbReference type="ChEBI" id="CHEBI:15378"/>
        <dbReference type="ChEBI" id="CHEBI:18391"/>
        <dbReference type="ChEBI" id="CHEBI:30616"/>
        <dbReference type="ChEBI" id="CHEBI:58759"/>
        <dbReference type="ChEBI" id="CHEBI:456216"/>
        <dbReference type="EC" id="2.7.1.12"/>
    </reaction>
</comment>
<evidence type="ECO:0000313" key="12">
    <source>
        <dbReference type="Proteomes" id="UP000076976"/>
    </source>
</evidence>
<dbReference type="EC" id="2.7.1.12" evidence="3 10"/>
<dbReference type="InterPro" id="IPR006001">
    <property type="entry name" value="Therm_gnt_kin"/>
</dbReference>
<comment type="similarity">
    <text evidence="2 10">Belongs to the gluconokinase GntK/GntV family.</text>
</comment>
<name>A0A176QD37_9MICO</name>
<dbReference type="STRING" id="262209.AWH69_05890"/>
<organism evidence="11 12">
    <name type="scientific">Janibacter melonis</name>
    <dbReference type="NCBI Taxonomy" id="262209"/>
    <lineage>
        <taxon>Bacteria</taxon>
        <taxon>Bacillati</taxon>
        <taxon>Actinomycetota</taxon>
        <taxon>Actinomycetes</taxon>
        <taxon>Micrococcales</taxon>
        <taxon>Intrasporangiaceae</taxon>
        <taxon>Janibacter</taxon>
    </lineage>
</organism>
<evidence type="ECO:0000256" key="3">
    <source>
        <dbReference type="ARBA" id="ARBA00012054"/>
    </source>
</evidence>
<evidence type="ECO:0000256" key="5">
    <source>
        <dbReference type="ARBA" id="ARBA00022741"/>
    </source>
</evidence>
<dbReference type="GO" id="GO:0005737">
    <property type="term" value="C:cytoplasm"/>
    <property type="evidence" value="ECO:0007669"/>
    <property type="project" value="TreeGrafter"/>
</dbReference>
<keyword evidence="7 10" id="KW-0067">ATP-binding</keyword>
<dbReference type="Gene3D" id="3.40.50.300">
    <property type="entry name" value="P-loop containing nucleotide triphosphate hydrolases"/>
    <property type="match status" value="1"/>
</dbReference>
<reference evidence="11 12" key="1">
    <citation type="submission" date="2016-01" db="EMBL/GenBank/DDBJ databases">
        <title>Janibacter melonis strain CD11_4 genome sequencing and assembly.</title>
        <authorList>
            <person name="Nair G.R."/>
            <person name="Kaur G."/>
            <person name="Chander A.M."/>
            <person name="Mayilraj S."/>
        </authorList>
    </citation>
    <scope>NUCLEOTIDE SEQUENCE [LARGE SCALE GENOMIC DNA]</scope>
    <source>
        <strain evidence="11 12">CD11-4</strain>
    </source>
</reference>
<dbReference type="NCBIfam" id="TIGR01313">
    <property type="entry name" value="therm_gnt_kin"/>
    <property type="match status" value="1"/>
</dbReference>
<dbReference type="RefSeq" id="WP_068273085.1">
    <property type="nucleotide sequence ID" value="NZ_LQZG01000002.1"/>
</dbReference>
<comment type="pathway">
    <text evidence="1">Carbohydrate acid metabolism.</text>
</comment>
<dbReference type="GO" id="GO:0005524">
    <property type="term" value="F:ATP binding"/>
    <property type="evidence" value="ECO:0007669"/>
    <property type="project" value="UniProtKB-KW"/>
</dbReference>
<evidence type="ECO:0000256" key="9">
    <source>
        <dbReference type="ARBA" id="ARBA00048090"/>
    </source>
</evidence>
<evidence type="ECO:0000256" key="1">
    <source>
        <dbReference type="ARBA" id="ARBA00004761"/>
    </source>
</evidence>
<dbReference type="PANTHER" id="PTHR43442">
    <property type="entry name" value="GLUCONOKINASE-RELATED"/>
    <property type="match status" value="1"/>
</dbReference>
<evidence type="ECO:0000256" key="6">
    <source>
        <dbReference type="ARBA" id="ARBA00022777"/>
    </source>
</evidence>
<dbReference type="FunFam" id="3.40.50.300:FF:000522">
    <property type="entry name" value="Gluconokinase"/>
    <property type="match status" value="1"/>
</dbReference>
<dbReference type="EMBL" id="LQZG01000002">
    <property type="protein sequence ID" value="OAB87592.1"/>
    <property type="molecule type" value="Genomic_DNA"/>
</dbReference>
<sequence>MSTVAQPIRHVVVMGVSGAGKTTLAEGVVAATGWAFLEGDRLHPEANIAKMADGHPLTDEDRWPWLRAIGEWISDREAKGESAVIACSALKRSYRDLLREGREHVEFFLLDVPEDELYRRLETREGHYMKASMLRSQLDTLEPFGADEPARTLRSDGDEDEALRETLELLGLPGQPAQTGSR</sequence>
<dbReference type="GO" id="GO:0046316">
    <property type="term" value="F:gluconokinase activity"/>
    <property type="evidence" value="ECO:0007669"/>
    <property type="project" value="UniProtKB-EC"/>
</dbReference>
<accession>A0A176QD37</accession>
<protein>
    <recommendedName>
        <fullName evidence="3 10">Gluconokinase</fullName>
        <ecNumber evidence="3 10">2.7.1.12</ecNumber>
    </recommendedName>
</protein>
<evidence type="ECO:0000256" key="4">
    <source>
        <dbReference type="ARBA" id="ARBA00022679"/>
    </source>
</evidence>
<dbReference type="Proteomes" id="UP000076976">
    <property type="component" value="Unassembled WGS sequence"/>
</dbReference>
<evidence type="ECO:0000256" key="8">
    <source>
        <dbReference type="ARBA" id="ARBA00023064"/>
    </source>
</evidence>
<gene>
    <name evidence="11" type="ORF">AWH69_05890</name>
</gene>
<dbReference type="SUPFAM" id="SSF52540">
    <property type="entry name" value="P-loop containing nucleoside triphosphate hydrolases"/>
    <property type="match status" value="1"/>
</dbReference>
<dbReference type="Pfam" id="PF13671">
    <property type="entry name" value="AAA_33"/>
    <property type="match status" value="1"/>
</dbReference>
<comment type="caution">
    <text evidence="11">The sequence shown here is derived from an EMBL/GenBank/DDBJ whole genome shotgun (WGS) entry which is preliminary data.</text>
</comment>
<keyword evidence="4 10" id="KW-0808">Transferase</keyword>
<keyword evidence="6 10" id="KW-0418">Kinase</keyword>
<dbReference type="InterPro" id="IPR027417">
    <property type="entry name" value="P-loop_NTPase"/>
</dbReference>
<evidence type="ECO:0000256" key="10">
    <source>
        <dbReference type="RuleBase" id="RU363066"/>
    </source>
</evidence>
<dbReference type="PANTHER" id="PTHR43442:SF3">
    <property type="entry name" value="GLUCONOKINASE-RELATED"/>
    <property type="match status" value="1"/>
</dbReference>
<keyword evidence="5 10" id="KW-0547">Nucleotide-binding</keyword>